<accession>A0A5J4T5Q5</accession>
<evidence type="ECO:0000313" key="1">
    <source>
        <dbReference type="EMBL" id="KAA6353674.1"/>
    </source>
</evidence>
<gene>
    <name evidence="1" type="ORF">EZS28_050799</name>
</gene>
<evidence type="ECO:0000313" key="2">
    <source>
        <dbReference type="Proteomes" id="UP000324800"/>
    </source>
</evidence>
<dbReference type="Proteomes" id="UP000324800">
    <property type="component" value="Unassembled WGS sequence"/>
</dbReference>
<name>A0A5J4T5Q5_9EUKA</name>
<organism evidence="1 2">
    <name type="scientific">Streblomastix strix</name>
    <dbReference type="NCBI Taxonomy" id="222440"/>
    <lineage>
        <taxon>Eukaryota</taxon>
        <taxon>Metamonada</taxon>
        <taxon>Preaxostyla</taxon>
        <taxon>Oxymonadida</taxon>
        <taxon>Streblomastigidae</taxon>
        <taxon>Streblomastix</taxon>
    </lineage>
</organism>
<proteinExistence type="predicted"/>
<reference evidence="1 2" key="1">
    <citation type="submission" date="2019-03" db="EMBL/GenBank/DDBJ databases">
        <title>Single cell metagenomics reveals metabolic interactions within the superorganism composed of flagellate Streblomastix strix and complex community of Bacteroidetes bacteria on its surface.</title>
        <authorList>
            <person name="Treitli S.C."/>
            <person name="Kolisko M."/>
            <person name="Husnik F."/>
            <person name="Keeling P."/>
            <person name="Hampl V."/>
        </authorList>
    </citation>
    <scope>NUCLEOTIDE SEQUENCE [LARGE SCALE GENOMIC DNA]</scope>
    <source>
        <strain evidence="1">ST1C</strain>
    </source>
</reference>
<dbReference type="AlphaFoldDB" id="A0A5J4T5Q5"/>
<dbReference type="EMBL" id="SNRW01037648">
    <property type="protein sequence ID" value="KAA6353674.1"/>
    <property type="molecule type" value="Genomic_DNA"/>
</dbReference>
<protein>
    <submittedName>
        <fullName evidence="1">Uncharacterized protein</fullName>
    </submittedName>
</protein>
<comment type="caution">
    <text evidence="1">The sequence shown here is derived from an EMBL/GenBank/DDBJ whole genome shotgun (WGS) entry which is preliminary data.</text>
</comment>
<sequence>MIILNKIQLINKIDYNLLVSIKISDKWFTIQTDVSSSELGATLILENLEKAYAYGELKNYHLKSSNKRMLTAVWRAHIEISQSFMRIVRGKNLLNIESEAEVAYLYIILCLY</sequence>